<protein>
    <submittedName>
        <fullName evidence="2">Tubulin polyglutamylase complex subunit 2</fullName>
    </submittedName>
</protein>
<dbReference type="SUPFAM" id="SSF160631">
    <property type="entry name" value="SMI1/KNR4-like"/>
    <property type="match status" value="1"/>
</dbReference>
<name>A0ABR4QGY5_9CEST</name>
<feature type="domain" description="Knr4/Smi1-like" evidence="1">
    <location>
        <begin position="60"/>
        <end position="190"/>
    </location>
</feature>
<dbReference type="InterPro" id="IPR039231">
    <property type="entry name" value="TPGS2"/>
</dbReference>
<dbReference type="PANTHER" id="PTHR31854:SF2">
    <property type="entry name" value="TUBULIN POLYGLUTAMYLASE COMPLEX SUBUNIT 2"/>
    <property type="match status" value="1"/>
</dbReference>
<evidence type="ECO:0000259" key="1">
    <source>
        <dbReference type="SMART" id="SM00860"/>
    </source>
</evidence>
<gene>
    <name evidence="2" type="ORF">TcWFU_003050</name>
</gene>
<dbReference type="InterPro" id="IPR037883">
    <property type="entry name" value="Knr4/Smi1-like_sf"/>
</dbReference>
<evidence type="ECO:0000313" key="3">
    <source>
        <dbReference type="Proteomes" id="UP001651158"/>
    </source>
</evidence>
<dbReference type="Gene3D" id="3.40.1580.10">
    <property type="entry name" value="SMI1/KNR4-like"/>
    <property type="match status" value="1"/>
</dbReference>
<dbReference type="Proteomes" id="UP001651158">
    <property type="component" value="Unassembled WGS sequence"/>
</dbReference>
<comment type="caution">
    <text evidence="2">The sequence shown here is derived from an EMBL/GenBank/DDBJ whole genome shotgun (WGS) entry which is preliminary data.</text>
</comment>
<proteinExistence type="predicted"/>
<dbReference type="PANTHER" id="PTHR31854">
    <property type="entry name" value="TUBULIN POLYGLUTAMYLASE COMPLEX SUBUNIT 2"/>
    <property type="match status" value="1"/>
</dbReference>
<dbReference type="Pfam" id="PF09346">
    <property type="entry name" value="SMI1_KNR4"/>
    <property type="match status" value="1"/>
</dbReference>
<keyword evidence="3" id="KW-1185">Reference proteome</keyword>
<dbReference type="InterPro" id="IPR018958">
    <property type="entry name" value="Knr4/Smi1-like_dom"/>
</dbReference>
<sequence length="238" mass="26636">MGINNEKKVVHHKRTSCAKVPVPGLIDGPEAKVHAIETLNFHQIASTFSIAKVDIEPSAEASEDEIEAWEEQNHVKVPEALKNFYLTSNGLRVAWNGKYGVLKVFGGVNISGLGALVKFQPHCEPGALDNPLTCFTNDFKHLSSANDFFILSRCTNHAYVLLSPSLGIYLLNRSMELGYICEGFMEYIRLAMLHYMLDGWEYFLLGNADALTYEHMLCLKGLPHLLRLYDSEKDEDGS</sequence>
<accession>A0ABR4QGY5</accession>
<organism evidence="2 3">
    <name type="scientific">Taenia crassiceps</name>
    <dbReference type="NCBI Taxonomy" id="6207"/>
    <lineage>
        <taxon>Eukaryota</taxon>
        <taxon>Metazoa</taxon>
        <taxon>Spiralia</taxon>
        <taxon>Lophotrochozoa</taxon>
        <taxon>Platyhelminthes</taxon>
        <taxon>Cestoda</taxon>
        <taxon>Eucestoda</taxon>
        <taxon>Cyclophyllidea</taxon>
        <taxon>Taeniidae</taxon>
        <taxon>Taenia</taxon>
    </lineage>
</organism>
<dbReference type="SMART" id="SM00860">
    <property type="entry name" value="SMI1_KNR4"/>
    <property type="match status" value="1"/>
</dbReference>
<reference evidence="2 3" key="1">
    <citation type="journal article" date="2022" name="Front. Cell. Infect. Microbiol.">
        <title>The Genomes of Two Strains of Taenia crassiceps the Animal Model for the Study of Human Cysticercosis.</title>
        <authorList>
            <person name="Bobes R.J."/>
            <person name="Estrada K."/>
            <person name="Rios-Valencia D.G."/>
            <person name="Calderon-Gallegos A."/>
            <person name="de la Torre P."/>
            <person name="Carrero J.C."/>
            <person name="Sanchez-Flores A."/>
            <person name="Laclette J.P."/>
        </authorList>
    </citation>
    <scope>NUCLEOTIDE SEQUENCE [LARGE SCALE GENOMIC DNA]</scope>
    <source>
        <strain evidence="2">WFUcys</strain>
    </source>
</reference>
<dbReference type="EMBL" id="JAKROA010000003">
    <property type="protein sequence ID" value="KAL5108670.1"/>
    <property type="molecule type" value="Genomic_DNA"/>
</dbReference>
<evidence type="ECO:0000313" key="2">
    <source>
        <dbReference type="EMBL" id="KAL5108670.1"/>
    </source>
</evidence>